<sequence length="51" mass="5629">MNGTLRGRPANTGPLPPRNVQSRPGVRRKASRFFFEERPDPAPTLAIRGDA</sequence>
<evidence type="ECO:0000256" key="1">
    <source>
        <dbReference type="SAM" id="MobiDB-lite"/>
    </source>
</evidence>
<protein>
    <submittedName>
        <fullName evidence="2">Uncharacterized protein</fullName>
    </submittedName>
</protein>
<proteinExistence type="predicted"/>
<dbReference type="EMBL" id="FUYC01000014">
    <property type="protein sequence ID" value="SKA91401.1"/>
    <property type="molecule type" value="Genomic_DNA"/>
</dbReference>
<feature type="region of interest" description="Disordered" evidence="1">
    <location>
        <begin position="1"/>
        <end position="51"/>
    </location>
</feature>
<dbReference type="AlphaFoldDB" id="A0A1T4XQK1"/>
<reference evidence="2 3" key="1">
    <citation type="submission" date="2017-02" db="EMBL/GenBank/DDBJ databases">
        <authorList>
            <person name="Peterson S.W."/>
        </authorList>
    </citation>
    <scope>NUCLEOTIDE SEQUENCE [LARGE SCALE GENOMIC DNA]</scope>
    <source>
        <strain evidence="2 3">DSM 16080</strain>
    </source>
</reference>
<keyword evidence="3" id="KW-1185">Reference proteome</keyword>
<evidence type="ECO:0000313" key="3">
    <source>
        <dbReference type="Proteomes" id="UP000190027"/>
    </source>
</evidence>
<dbReference type="Proteomes" id="UP000190027">
    <property type="component" value="Unassembled WGS sequence"/>
</dbReference>
<gene>
    <name evidence="2" type="ORF">SAMN02745704_02330</name>
</gene>
<name>A0A1T4XQK1_9BACT</name>
<organism evidence="2 3">
    <name type="scientific">Paucidesulfovibrio gracilis DSM 16080</name>
    <dbReference type="NCBI Taxonomy" id="1121449"/>
    <lineage>
        <taxon>Bacteria</taxon>
        <taxon>Pseudomonadati</taxon>
        <taxon>Thermodesulfobacteriota</taxon>
        <taxon>Desulfovibrionia</taxon>
        <taxon>Desulfovibrionales</taxon>
        <taxon>Desulfovibrionaceae</taxon>
        <taxon>Paucidesulfovibrio</taxon>
    </lineage>
</organism>
<evidence type="ECO:0000313" key="2">
    <source>
        <dbReference type="EMBL" id="SKA91401.1"/>
    </source>
</evidence>
<accession>A0A1T4XQK1</accession>